<dbReference type="Proteomes" id="UP000226431">
    <property type="component" value="Unassembled WGS sequence"/>
</dbReference>
<feature type="compositionally biased region" description="Basic and acidic residues" evidence="1">
    <location>
        <begin position="209"/>
        <end position="221"/>
    </location>
</feature>
<protein>
    <submittedName>
        <fullName evidence="2">Uncharacterized protein</fullName>
    </submittedName>
</protein>
<sequence>MTASRLSAHSSDYEVETLPRSPAPTPFTRRLDQPARLVSFQQIHLDACHGPGFFSRRPLSQAPDTAIPTTHAKITTSAPIFTLEKRMVSSPFPHLQRKSPATDVVRPSALYIIYTPREGAFDKKKGNSRHTYISSQFGMRKPPLFFSSFPRAACVLAAWGTGRLVGGWRPGLGHVSLLILPHLAAYPQPVQDPYGEPSLKTKSVPQPEPQKEEETKDEKIG</sequence>
<feature type="region of interest" description="Disordered" evidence="1">
    <location>
        <begin position="191"/>
        <end position="221"/>
    </location>
</feature>
<comment type="caution">
    <text evidence="2">The sequence shown here is derived from an EMBL/GenBank/DDBJ whole genome shotgun (WGS) entry which is preliminary data.</text>
</comment>
<keyword evidence="3" id="KW-1185">Reference proteome</keyword>
<feature type="region of interest" description="Disordered" evidence="1">
    <location>
        <begin position="1"/>
        <end position="27"/>
    </location>
</feature>
<dbReference type="AlphaFoldDB" id="A0A2C5Z783"/>
<accession>A0A2C5Z783</accession>
<reference evidence="2 3" key="1">
    <citation type="submission" date="2017-06" db="EMBL/GenBank/DDBJ databases">
        <title>Ant-infecting Ophiocordyceps genomes reveal a high diversity of potential behavioral manipulation genes and a possible major role for enterotoxins.</title>
        <authorList>
            <person name="De Bekker C."/>
            <person name="Evans H.C."/>
            <person name="Brachmann A."/>
            <person name="Hughes D.P."/>
        </authorList>
    </citation>
    <scope>NUCLEOTIDE SEQUENCE [LARGE SCALE GENOMIC DNA]</scope>
    <source>
        <strain evidence="2 3">Map16</strain>
    </source>
</reference>
<gene>
    <name evidence="2" type="ORF">CDD80_2253</name>
</gene>
<evidence type="ECO:0000313" key="2">
    <source>
        <dbReference type="EMBL" id="PHH75582.1"/>
    </source>
</evidence>
<feature type="compositionally biased region" description="Polar residues" evidence="1">
    <location>
        <begin position="1"/>
        <end position="10"/>
    </location>
</feature>
<organism evidence="2 3">
    <name type="scientific">Ophiocordyceps camponoti-rufipedis</name>
    <dbReference type="NCBI Taxonomy" id="2004952"/>
    <lineage>
        <taxon>Eukaryota</taxon>
        <taxon>Fungi</taxon>
        <taxon>Dikarya</taxon>
        <taxon>Ascomycota</taxon>
        <taxon>Pezizomycotina</taxon>
        <taxon>Sordariomycetes</taxon>
        <taxon>Hypocreomycetidae</taxon>
        <taxon>Hypocreales</taxon>
        <taxon>Ophiocordycipitaceae</taxon>
        <taxon>Ophiocordyceps</taxon>
    </lineage>
</organism>
<dbReference type="EMBL" id="NJES01000208">
    <property type="protein sequence ID" value="PHH75582.1"/>
    <property type="molecule type" value="Genomic_DNA"/>
</dbReference>
<evidence type="ECO:0000256" key="1">
    <source>
        <dbReference type="SAM" id="MobiDB-lite"/>
    </source>
</evidence>
<name>A0A2C5Z783_9HYPO</name>
<proteinExistence type="predicted"/>
<evidence type="ECO:0000313" key="3">
    <source>
        <dbReference type="Proteomes" id="UP000226431"/>
    </source>
</evidence>